<keyword evidence="1" id="KW-0472">Membrane</keyword>
<feature type="transmembrane region" description="Helical" evidence="1">
    <location>
        <begin position="100"/>
        <end position="119"/>
    </location>
</feature>
<reference evidence="4" key="1">
    <citation type="submission" date="2020-05" db="EMBL/GenBank/DDBJ databases">
        <authorList>
            <person name="Chiriac C."/>
            <person name="Salcher M."/>
            <person name="Ghai R."/>
            <person name="Kavagutti S V."/>
        </authorList>
    </citation>
    <scope>NUCLEOTIDE SEQUENCE</scope>
</reference>
<feature type="transmembrane region" description="Helical" evidence="1">
    <location>
        <begin position="6"/>
        <end position="23"/>
    </location>
</feature>
<dbReference type="EMBL" id="CAFAAX010000066">
    <property type="protein sequence ID" value="CAB4814349.1"/>
    <property type="molecule type" value="Genomic_DNA"/>
</dbReference>
<protein>
    <submittedName>
        <fullName evidence="4">Unannotated protein</fullName>
    </submittedName>
</protein>
<sequence length="258" mass="28784">MASGIIYLSIIGMWVAYFLPRWVHDRNEFSGKNVERYKSALRIVAENSPGGSSGTGVIHTDLDREAKIAQQLMRRRIIFSLITISFVMTTVGAMMQTLAISFIGVPVVGFVLYLAHVRHQTTTDRLRRRRVTQIHRTTVGVSSTNLAEVVAPKPSTEHWIPLSERELTGVTILPKGTAAARGEWQPNSVPVPTYVNAPKAITPKRVIDLTTPGQWSEEQERLEREALAAAAPSRDEIFDQQLADEAVERMKQNRAANE</sequence>
<gene>
    <name evidence="2" type="ORF">UFOPK1541_00290</name>
    <name evidence="3" type="ORF">UFOPK3119_00603</name>
    <name evidence="4" type="ORF">UFOPK3861_00564</name>
</gene>
<dbReference type="EMBL" id="CAFBNQ010000046">
    <property type="protein sequence ID" value="CAB4957419.1"/>
    <property type="molecule type" value="Genomic_DNA"/>
</dbReference>
<evidence type="ECO:0000256" key="1">
    <source>
        <dbReference type="SAM" id="Phobius"/>
    </source>
</evidence>
<feature type="transmembrane region" description="Helical" evidence="1">
    <location>
        <begin position="77"/>
        <end position="94"/>
    </location>
</feature>
<dbReference type="AlphaFoldDB" id="A0A6J7KSK2"/>
<proteinExistence type="predicted"/>
<evidence type="ECO:0000313" key="4">
    <source>
        <dbReference type="EMBL" id="CAB4957419.1"/>
    </source>
</evidence>
<name>A0A6J7KSK2_9ZZZZ</name>
<keyword evidence="1" id="KW-0812">Transmembrane</keyword>
<keyword evidence="1" id="KW-1133">Transmembrane helix</keyword>
<organism evidence="4">
    <name type="scientific">freshwater metagenome</name>
    <dbReference type="NCBI Taxonomy" id="449393"/>
    <lineage>
        <taxon>unclassified sequences</taxon>
        <taxon>metagenomes</taxon>
        <taxon>ecological metagenomes</taxon>
    </lineage>
</organism>
<evidence type="ECO:0000313" key="2">
    <source>
        <dbReference type="EMBL" id="CAB4551692.1"/>
    </source>
</evidence>
<dbReference type="EMBL" id="CAEZTA010000020">
    <property type="protein sequence ID" value="CAB4551692.1"/>
    <property type="molecule type" value="Genomic_DNA"/>
</dbReference>
<evidence type="ECO:0000313" key="3">
    <source>
        <dbReference type="EMBL" id="CAB4814349.1"/>
    </source>
</evidence>
<accession>A0A6J7KSK2</accession>